<dbReference type="PROSITE" id="PS50846">
    <property type="entry name" value="HMA_2"/>
    <property type="match status" value="1"/>
</dbReference>
<evidence type="ECO:0000256" key="3">
    <source>
        <dbReference type="ARBA" id="ARBA00024045"/>
    </source>
</evidence>
<keyword evidence="2" id="KW-0449">Lipoprotein</keyword>
<dbReference type="AlphaFoldDB" id="A0A2I0BCH9"/>
<dbReference type="CDD" id="cd00371">
    <property type="entry name" value="HMA"/>
    <property type="match status" value="1"/>
</dbReference>
<dbReference type="Gene3D" id="3.30.70.100">
    <property type="match status" value="1"/>
</dbReference>
<sequence>MELKVYMHCKACERLVLKTVTKLKGVEEAKVDMNEHKAMIIGEIEPEKLLKQIKKKTGKRAEIITLKEVGVSGNKKCPKSLDCNEEMIDQNNVVFEDFNHSKYDIYFKMFSDDNPNACLIIS</sequence>
<dbReference type="SUPFAM" id="SSF55008">
    <property type="entry name" value="HMA, heavy metal-associated domain"/>
    <property type="match status" value="1"/>
</dbReference>
<evidence type="ECO:0000256" key="2">
    <source>
        <dbReference type="ARBA" id="ARBA00023289"/>
    </source>
</evidence>
<feature type="domain" description="HMA" evidence="4">
    <location>
        <begin position="1"/>
        <end position="62"/>
    </location>
</feature>
<gene>
    <name evidence="5" type="primary">HIPP26</name>
    <name evidence="5" type="ORF">AXF42_Ash005838</name>
</gene>
<organism evidence="5 6">
    <name type="scientific">Apostasia shenzhenica</name>
    <dbReference type="NCBI Taxonomy" id="1088818"/>
    <lineage>
        <taxon>Eukaryota</taxon>
        <taxon>Viridiplantae</taxon>
        <taxon>Streptophyta</taxon>
        <taxon>Embryophyta</taxon>
        <taxon>Tracheophyta</taxon>
        <taxon>Spermatophyta</taxon>
        <taxon>Magnoliopsida</taxon>
        <taxon>Liliopsida</taxon>
        <taxon>Asparagales</taxon>
        <taxon>Orchidaceae</taxon>
        <taxon>Apostasioideae</taxon>
        <taxon>Apostasia</taxon>
    </lineage>
</organism>
<dbReference type="PANTHER" id="PTHR46195:SF18">
    <property type="entry name" value="SUPEROXIDE DISMUTASE 1 COPPER CHAPERONE-LIKE PROTEIN"/>
    <property type="match status" value="1"/>
</dbReference>
<dbReference type="STRING" id="1088818.A0A2I0BCH9"/>
<dbReference type="InterPro" id="IPR036163">
    <property type="entry name" value="HMA_dom_sf"/>
</dbReference>
<reference evidence="5 6" key="1">
    <citation type="journal article" date="2017" name="Nature">
        <title>The Apostasia genome and the evolution of orchids.</title>
        <authorList>
            <person name="Zhang G.Q."/>
            <person name="Liu K.W."/>
            <person name="Li Z."/>
            <person name="Lohaus R."/>
            <person name="Hsiao Y.Y."/>
            <person name="Niu S.C."/>
            <person name="Wang J.Y."/>
            <person name="Lin Y.C."/>
            <person name="Xu Q."/>
            <person name="Chen L.J."/>
            <person name="Yoshida K."/>
            <person name="Fujiwara S."/>
            <person name="Wang Z.W."/>
            <person name="Zhang Y.Q."/>
            <person name="Mitsuda N."/>
            <person name="Wang M."/>
            <person name="Liu G.H."/>
            <person name="Pecoraro L."/>
            <person name="Huang H.X."/>
            <person name="Xiao X.J."/>
            <person name="Lin M."/>
            <person name="Wu X.Y."/>
            <person name="Wu W.L."/>
            <person name="Chen Y.Y."/>
            <person name="Chang S.B."/>
            <person name="Sakamoto S."/>
            <person name="Ohme-Takagi M."/>
            <person name="Yagi M."/>
            <person name="Zeng S.J."/>
            <person name="Shen C.Y."/>
            <person name="Yeh C.M."/>
            <person name="Luo Y.B."/>
            <person name="Tsai W.C."/>
            <person name="Van de Peer Y."/>
            <person name="Liu Z.J."/>
        </authorList>
    </citation>
    <scope>NUCLEOTIDE SEQUENCE [LARGE SCALE GENOMIC DNA]</scope>
    <source>
        <strain evidence="6">cv. Shenzhen</strain>
        <tissue evidence="5">Stem</tissue>
    </source>
</reference>
<evidence type="ECO:0000259" key="4">
    <source>
        <dbReference type="PROSITE" id="PS50846"/>
    </source>
</evidence>
<protein>
    <submittedName>
        <fullName evidence="5">Heavy metal-associated isoprenylated plant protein 26</fullName>
    </submittedName>
</protein>
<evidence type="ECO:0000313" key="5">
    <source>
        <dbReference type="EMBL" id="PKA65504.1"/>
    </source>
</evidence>
<keyword evidence="2" id="KW-0636">Prenylation</keyword>
<dbReference type="Proteomes" id="UP000236161">
    <property type="component" value="Unassembled WGS sequence"/>
</dbReference>
<dbReference type="EMBL" id="KZ451895">
    <property type="protein sequence ID" value="PKA65504.1"/>
    <property type="molecule type" value="Genomic_DNA"/>
</dbReference>
<proteinExistence type="inferred from homology"/>
<dbReference type="InterPro" id="IPR044577">
    <property type="entry name" value="HIPP4/7/8/17/18/19"/>
</dbReference>
<evidence type="ECO:0000256" key="1">
    <source>
        <dbReference type="ARBA" id="ARBA00022723"/>
    </source>
</evidence>
<accession>A0A2I0BCH9</accession>
<keyword evidence="1" id="KW-0479">Metal-binding</keyword>
<comment type="similarity">
    <text evidence="3">Belongs to the HIPP family.</text>
</comment>
<keyword evidence="6" id="KW-1185">Reference proteome</keyword>
<evidence type="ECO:0000313" key="6">
    <source>
        <dbReference type="Proteomes" id="UP000236161"/>
    </source>
</evidence>
<dbReference type="Pfam" id="PF00403">
    <property type="entry name" value="HMA"/>
    <property type="match status" value="1"/>
</dbReference>
<dbReference type="InterPro" id="IPR006121">
    <property type="entry name" value="HMA_dom"/>
</dbReference>
<dbReference type="PANTHER" id="PTHR46195">
    <property type="entry name" value="HEAVY METAL-ASSOCIATED ISOPRENYLATED PLANT PROTEIN 7"/>
    <property type="match status" value="1"/>
</dbReference>
<name>A0A2I0BCH9_9ASPA</name>
<dbReference type="OrthoDB" id="1927097at2759"/>
<dbReference type="GO" id="GO:0046872">
    <property type="term" value="F:metal ion binding"/>
    <property type="evidence" value="ECO:0007669"/>
    <property type="project" value="UniProtKB-KW"/>
</dbReference>